<name>A0A0P1BC07_9BASI</name>
<feature type="compositionally biased region" description="Pro residues" evidence="1">
    <location>
        <begin position="542"/>
        <end position="552"/>
    </location>
</feature>
<dbReference type="OrthoDB" id="2538408at2759"/>
<reference evidence="3" key="1">
    <citation type="submission" date="2014-09" db="EMBL/GenBank/DDBJ databases">
        <authorList>
            <person name="Sharma Rahul"/>
            <person name="Thines Marco"/>
        </authorList>
    </citation>
    <scope>NUCLEOTIDE SEQUENCE [LARGE SCALE GENOMIC DNA]</scope>
</reference>
<evidence type="ECO:0000313" key="2">
    <source>
        <dbReference type="EMBL" id="CEH12824.1"/>
    </source>
</evidence>
<feature type="compositionally biased region" description="Basic and acidic residues" evidence="1">
    <location>
        <begin position="79"/>
        <end position="92"/>
    </location>
</feature>
<keyword evidence="3" id="KW-1185">Reference proteome</keyword>
<feature type="compositionally biased region" description="Low complexity" evidence="1">
    <location>
        <begin position="293"/>
        <end position="307"/>
    </location>
</feature>
<proteinExistence type="predicted"/>
<dbReference type="EMBL" id="CCYA01000192">
    <property type="protein sequence ID" value="CEH12824.1"/>
    <property type="molecule type" value="Genomic_DNA"/>
</dbReference>
<dbReference type="Proteomes" id="UP000054845">
    <property type="component" value="Unassembled WGS sequence"/>
</dbReference>
<feature type="compositionally biased region" description="Gly residues" evidence="1">
    <location>
        <begin position="381"/>
        <end position="392"/>
    </location>
</feature>
<dbReference type="AlphaFoldDB" id="A0A0P1BC07"/>
<protein>
    <submittedName>
        <fullName evidence="2">Uncharacterized protein</fullName>
    </submittedName>
</protein>
<accession>A0A0P1BC07</accession>
<evidence type="ECO:0000313" key="3">
    <source>
        <dbReference type="Proteomes" id="UP000054845"/>
    </source>
</evidence>
<feature type="region of interest" description="Disordered" evidence="1">
    <location>
        <begin position="169"/>
        <end position="192"/>
    </location>
</feature>
<evidence type="ECO:0000256" key="1">
    <source>
        <dbReference type="SAM" id="MobiDB-lite"/>
    </source>
</evidence>
<feature type="compositionally biased region" description="Low complexity" evidence="1">
    <location>
        <begin position="325"/>
        <end position="339"/>
    </location>
</feature>
<feature type="compositionally biased region" description="Gly residues" evidence="1">
    <location>
        <begin position="174"/>
        <end position="184"/>
    </location>
</feature>
<feature type="compositionally biased region" description="Basic and acidic residues" evidence="1">
    <location>
        <begin position="433"/>
        <end position="446"/>
    </location>
</feature>
<feature type="region of interest" description="Disordered" evidence="1">
    <location>
        <begin position="233"/>
        <end position="631"/>
    </location>
</feature>
<feature type="compositionally biased region" description="Polar residues" evidence="1">
    <location>
        <begin position="272"/>
        <end position="282"/>
    </location>
</feature>
<feature type="region of interest" description="Disordered" evidence="1">
    <location>
        <begin position="60"/>
        <end position="92"/>
    </location>
</feature>
<feature type="compositionally biased region" description="Low complexity" evidence="1">
    <location>
        <begin position="473"/>
        <end position="489"/>
    </location>
</feature>
<organism evidence="2 3">
    <name type="scientific">Ceraceosorus bombacis</name>
    <dbReference type="NCBI Taxonomy" id="401625"/>
    <lineage>
        <taxon>Eukaryota</taxon>
        <taxon>Fungi</taxon>
        <taxon>Dikarya</taxon>
        <taxon>Basidiomycota</taxon>
        <taxon>Ustilaginomycotina</taxon>
        <taxon>Exobasidiomycetes</taxon>
        <taxon>Ceraceosorales</taxon>
        <taxon>Ceraceosoraceae</taxon>
        <taxon>Ceraceosorus</taxon>
    </lineage>
</organism>
<sequence length="631" mass="65120">MSAVYSIYTSPNHAPIPNHLPTLIVTPYGQPHHTLYSYIHTSFNRETYLLTPSPQGDLCVAKMVPPPGSRGPGGPGHSDPGHGADPHRDRSVRCEASRNLKWSITNTGIHAPVYKLTLPNPDVPGSEQPLFQISKPNPNATWWTLFYFTYAGHLIPPKRIEFGKIQKNAASGSSGSGGGGGGGTRVSITGKSPEEKAVWQTLGEGNEDMVEWIVLCAALNVLDEEIIKAAEKSGLTRPQGGGAGGGAPARAVPSSRPGPTLSQRPGPAPAPFQSQGGRSNSVPGHGGGPPDPRGYAQHQQQQQHYAQRPPPPQGYPQGGGGGRGAPMSHGQQQPQSYGPGPQGGGYGRPPPPQQQQGGAAGGYGQRGPPPPHGNVEADAMRGGGWGSRGEVGGVARSTSGSAGGNGTGRGGREHARYEQGSAAAPSSNQSSIDRGRTMGMGHERQRSQSAHGKRPSGGSAGEGRASLAHVRGRSGSVPRSPASPSSGAAKATSQQARSIPLPLAVGLARRDQQSSQDQRQALLASRSTLSAASSRNAAAPSPYVPPPPPIPREPVLWSNSSAPSSTTTSPAMKRKPSFSRKLSLARNKPSSAGARVGKRETGAEGSSGQSKNDGGGRPAGMLSRALSWAVK</sequence>
<feature type="compositionally biased region" description="Low complexity" evidence="1">
    <location>
        <begin position="513"/>
        <end position="541"/>
    </location>
</feature>
<feature type="compositionally biased region" description="Low complexity" evidence="1">
    <location>
        <begin position="560"/>
        <end position="571"/>
    </location>
</feature>